<dbReference type="Pfam" id="PF03721">
    <property type="entry name" value="UDPG_MGDP_dh_N"/>
    <property type="match status" value="1"/>
</dbReference>
<dbReference type="GO" id="GO:0016616">
    <property type="term" value="F:oxidoreductase activity, acting on the CH-OH group of donors, NAD or NADP as acceptor"/>
    <property type="evidence" value="ECO:0007669"/>
    <property type="project" value="InterPro"/>
</dbReference>
<dbReference type="SUPFAM" id="SSF52413">
    <property type="entry name" value="UDP-glucose/GDP-mannose dehydrogenase C-terminal domain"/>
    <property type="match status" value="1"/>
</dbReference>
<dbReference type="GO" id="GO:0051287">
    <property type="term" value="F:NAD binding"/>
    <property type="evidence" value="ECO:0007669"/>
    <property type="project" value="InterPro"/>
</dbReference>
<dbReference type="Proteomes" id="UP000034448">
    <property type="component" value="Unassembled WGS sequence"/>
</dbReference>
<keyword evidence="2" id="KW-0560">Oxidoreductase</keyword>
<gene>
    <name evidence="6" type="ORF">US28_C0015G0021</name>
</gene>
<dbReference type="NCBIfam" id="TIGR03026">
    <property type="entry name" value="NDP-sugDHase"/>
    <property type="match status" value="1"/>
</dbReference>
<dbReference type="PIRSF" id="PIRSF500136">
    <property type="entry name" value="UDP_ManNAc_DH"/>
    <property type="match status" value="1"/>
</dbReference>
<dbReference type="Pfam" id="PF00984">
    <property type="entry name" value="UDPG_MGDP_dh"/>
    <property type="match status" value="1"/>
</dbReference>
<dbReference type="AlphaFoldDB" id="A0A0G0FNY0"/>
<evidence type="ECO:0000256" key="2">
    <source>
        <dbReference type="ARBA" id="ARBA00023002"/>
    </source>
</evidence>
<sequence>MSTDNTAFVGLSHLGLVTSICWSYINKNVFAIDLDVNLINNLSQGNNSFTEPNLKKLFRKTKKFFRPTNDFSKIQICDLVFISIDTPTDKPTSLGKINLLIKKTIPYLKDDACLILLSQIPVGFTRTLETKIRKKNPSLRFNLYYFLNTLIIGESVTRFLNPERIVLGCSSPKTTIQPTLGKALSKFKCPVIKMSYESAEMTKTAVNLFLASSITAANTLSDFCEYVGADINEIIPALKLDKRIGNFAYLNPTLRISGGHLERELWKLNKLDKKYKLSPGLEKSILSLNEKRINWLILKIKKLKLKSICLWGLAYKKNTDSTENAASIKLIKALGKKIIIKAYDPKATIPKSIRNYERVSDKFEALENSDALVILTPWDEFKSINIDHLRIPIIIDCVGIFYPKKENLKKIRYISMGVGTSF</sequence>
<evidence type="ECO:0000256" key="3">
    <source>
        <dbReference type="ARBA" id="ARBA00023027"/>
    </source>
</evidence>
<dbReference type="InterPro" id="IPR001732">
    <property type="entry name" value="UDP-Glc/GDP-Man_DH_N"/>
</dbReference>
<evidence type="ECO:0000313" key="6">
    <source>
        <dbReference type="EMBL" id="KKQ15520.1"/>
    </source>
</evidence>
<dbReference type="Gene3D" id="3.40.50.720">
    <property type="entry name" value="NAD(P)-binding Rossmann-like Domain"/>
    <property type="match status" value="2"/>
</dbReference>
<protein>
    <submittedName>
        <fullName evidence="6">UDP-glucose/GDP-mannose dehydrogenase</fullName>
    </submittedName>
</protein>
<evidence type="ECO:0000313" key="7">
    <source>
        <dbReference type="Proteomes" id="UP000034448"/>
    </source>
</evidence>
<comment type="similarity">
    <text evidence="1 4">Belongs to the UDP-glucose/GDP-mannose dehydrogenase family.</text>
</comment>
<dbReference type="InterPro" id="IPR014027">
    <property type="entry name" value="UDP-Glc/GDP-Man_DH_C"/>
</dbReference>
<keyword evidence="3" id="KW-0520">NAD</keyword>
<accession>A0A0G0FNY0</accession>
<dbReference type="PANTHER" id="PTHR43750">
    <property type="entry name" value="UDP-GLUCOSE 6-DEHYDROGENASE TUAD"/>
    <property type="match status" value="1"/>
</dbReference>
<dbReference type="InterPro" id="IPR017476">
    <property type="entry name" value="UDP-Glc/GDP-Man"/>
</dbReference>
<proteinExistence type="inferred from homology"/>
<dbReference type="EMBL" id="LBSJ01000015">
    <property type="protein sequence ID" value="KKQ15520.1"/>
    <property type="molecule type" value="Genomic_DNA"/>
</dbReference>
<dbReference type="GO" id="GO:0016628">
    <property type="term" value="F:oxidoreductase activity, acting on the CH-CH group of donors, NAD or NADP as acceptor"/>
    <property type="evidence" value="ECO:0007669"/>
    <property type="project" value="InterPro"/>
</dbReference>
<organism evidence="6 7">
    <name type="scientific">Candidatus Daviesbacteria bacterium GW2011_GWA1_36_8</name>
    <dbReference type="NCBI Taxonomy" id="1618417"/>
    <lineage>
        <taxon>Bacteria</taxon>
        <taxon>Candidatus Daviesiibacteriota</taxon>
    </lineage>
</organism>
<evidence type="ECO:0000259" key="5">
    <source>
        <dbReference type="SMART" id="SM00984"/>
    </source>
</evidence>
<dbReference type="PIRSF" id="PIRSF000124">
    <property type="entry name" value="UDPglc_GDPman_dh"/>
    <property type="match status" value="1"/>
</dbReference>
<comment type="caution">
    <text evidence="6">The sequence shown here is derived from an EMBL/GenBank/DDBJ whole genome shotgun (WGS) entry which is preliminary data.</text>
</comment>
<dbReference type="InterPro" id="IPR036291">
    <property type="entry name" value="NAD(P)-bd_dom_sf"/>
</dbReference>
<evidence type="ECO:0000256" key="1">
    <source>
        <dbReference type="ARBA" id="ARBA00006601"/>
    </source>
</evidence>
<dbReference type="SUPFAM" id="SSF48179">
    <property type="entry name" value="6-phosphogluconate dehydrogenase C-terminal domain-like"/>
    <property type="match status" value="1"/>
</dbReference>
<dbReference type="InterPro" id="IPR036220">
    <property type="entry name" value="UDP-Glc/GDP-Man_DH_C_sf"/>
</dbReference>
<dbReference type="Pfam" id="PF03720">
    <property type="entry name" value="UDPG_MGDP_dh_C"/>
    <property type="match status" value="1"/>
</dbReference>
<feature type="domain" description="UDP-glucose/GDP-mannose dehydrogenase C-terminal" evidence="5">
    <location>
        <begin position="309"/>
        <end position="403"/>
    </location>
</feature>
<dbReference type="InterPro" id="IPR028359">
    <property type="entry name" value="UDP_ManNAc/GlcNAc_DH"/>
</dbReference>
<reference evidence="6 7" key="1">
    <citation type="journal article" date="2015" name="Nature">
        <title>rRNA introns, odd ribosomes, and small enigmatic genomes across a large radiation of phyla.</title>
        <authorList>
            <person name="Brown C.T."/>
            <person name="Hug L.A."/>
            <person name="Thomas B.C."/>
            <person name="Sharon I."/>
            <person name="Castelle C.J."/>
            <person name="Singh A."/>
            <person name="Wilkins M.J."/>
            <person name="Williams K.H."/>
            <person name="Banfield J.F."/>
        </authorList>
    </citation>
    <scope>NUCLEOTIDE SEQUENCE [LARGE SCALE GENOMIC DNA]</scope>
</reference>
<dbReference type="PANTHER" id="PTHR43750:SF3">
    <property type="entry name" value="UDP-GLUCOSE 6-DEHYDROGENASE TUAD"/>
    <property type="match status" value="1"/>
</dbReference>
<evidence type="ECO:0000256" key="4">
    <source>
        <dbReference type="PIRNR" id="PIRNR000124"/>
    </source>
</evidence>
<name>A0A0G0FNY0_9BACT</name>
<dbReference type="SUPFAM" id="SSF51735">
    <property type="entry name" value="NAD(P)-binding Rossmann-fold domains"/>
    <property type="match status" value="1"/>
</dbReference>
<dbReference type="Gene3D" id="1.20.5.100">
    <property type="entry name" value="Cytochrome c1, transmembrane anchor, C-terminal"/>
    <property type="match status" value="1"/>
</dbReference>
<dbReference type="GO" id="GO:0000271">
    <property type="term" value="P:polysaccharide biosynthetic process"/>
    <property type="evidence" value="ECO:0007669"/>
    <property type="project" value="InterPro"/>
</dbReference>
<dbReference type="InterPro" id="IPR014026">
    <property type="entry name" value="UDP-Glc/GDP-Man_DH_dimer"/>
</dbReference>
<dbReference type="SMART" id="SM00984">
    <property type="entry name" value="UDPG_MGDP_dh_C"/>
    <property type="match status" value="1"/>
</dbReference>
<dbReference type="InterPro" id="IPR008927">
    <property type="entry name" value="6-PGluconate_DH-like_C_sf"/>
</dbReference>